<evidence type="ECO:0000256" key="1">
    <source>
        <dbReference type="ARBA" id="ARBA00008857"/>
    </source>
</evidence>
<dbReference type="GO" id="GO:0006310">
    <property type="term" value="P:DNA recombination"/>
    <property type="evidence" value="ECO:0007669"/>
    <property type="project" value="UniProtKB-KW"/>
</dbReference>
<dbReference type="InterPro" id="IPR025269">
    <property type="entry name" value="SAM-like_dom"/>
</dbReference>
<evidence type="ECO:0000256" key="3">
    <source>
        <dbReference type="ARBA" id="ARBA00023125"/>
    </source>
</evidence>
<evidence type="ECO:0000313" key="8">
    <source>
        <dbReference type="EMBL" id="SNV31896.1"/>
    </source>
</evidence>
<organism evidence="8 9">
    <name type="scientific">Chryseobacterium taklimakanense</name>
    <dbReference type="NCBI Taxonomy" id="536441"/>
    <lineage>
        <taxon>Bacteria</taxon>
        <taxon>Pseudomonadati</taxon>
        <taxon>Bacteroidota</taxon>
        <taxon>Flavobacteriia</taxon>
        <taxon>Flavobacteriales</taxon>
        <taxon>Weeksellaceae</taxon>
        <taxon>Chryseobacterium group</taxon>
        <taxon>Chryseobacterium</taxon>
    </lineage>
</organism>
<proteinExistence type="inferred from homology"/>
<dbReference type="GO" id="GO:0015074">
    <property type="term" value="P:DNA integration"/>
    <property type="evidence" value="ECO:0007669"/>
    <property type="project" value="UniProtKB-KW"/>
</dbReference>
<keyword evidence="2" id="KW-0229">DNA integration</keyword>
<dbReference type="PANTHER" id="PTHR30349">
    <property type="entry name" value="PHAGE INTEGRASE-RELATED"/>
    <property type="match status" value="1"/>
</dbReference>
<dbReference type="Pfam" id="PF13102">
    <property type="entry name" value="Phage_int_SAM_5"/>
    <property type="match status" value="1"/>
</dbReference>
<dbReference type="Proteomes" id="UP000215196">
    <property type="component" value="Chromosome 1"/>
</dbReference>
<dbReference type="Gene3D" id="1.10.443.10">
    <property type="entry name" value="Intergrase catalytic core"/>
    <property type="match status" value="1"/>
</dbReference>
<keyword evidence="4" id="KW-0233">DNA recombination</keyword>
<dbReference type="SUPFAM" id="SSF56349">
    <property type="entry name" value="DNA breaking-rejoining enzymes"/>
    <property type="match status" value="1"/>
</dbReference>
<evidence type="ECO:0000256" key="4">
    <source>
        <dbReference type="ARBA" id="ARBA00023172"/>
    </source>
</evidence>
<dbReference type="Pfam" id="PF17293">
    <property type="entry name" value="Arm-DNA-bind_5"/>
    <property type="match status" value="1"/>
</dbReference>
<dbReference type="InterPro" id="IPR044068">
    <property type="entry name" value="CB"/>
</dbReference>
<feature type="domain" description="Tyr recombinase" evidence="6">
    <location>
        <begin position="208"/>
        <end position="401"/>
    </location>
</feature>
<dbReference type="InterPro" id="IPR002104">
    <property type="entry name" value="Integrase_catalytic"/>
</dbReference>
<evidence type="ECO:0000313" key="9">
    <source>
        <dbReference type="Proteomes" id="UP000215196"/>
    </source>
</evidence>
<keyword evidence="3 5" id="KW-0238">DNA-binding</keyword>
<dbReference type="PROSITE" id="PS51900">
    <property type="entry name" value="CB"/>
    <property type="match status" value="1"/>
</dbReference>
<dbReference type="InterPro" id="IPR011010">
    <property type="entry name" value="DNA_brk_join_enz"/>
</dbReference>
<sequence>MASVKLILRLQQADATGACPLYIRVIKDRKSKLITTGLKLLPKDWDEAKQRIKKSMKNSARYNAFLDQKIADASALIADSERRSKNITAKKLKEAIKGKDNVEFFKYSKDKLKKLQKTYTVSTYDNYLAQLQKFENFVNDGDLCFHDIDIVLLQDYMNYMANTLKNNKTTQKLAMIVLSIMFKYAQAEGLVEDSHYPFKNLKLEVAPSKRQFLTEDQFEMVRKLKINGIGKKELYRDLFVFSVSAGGLRFSDVITLRWKDYNEEENTINKQITKTKRIHRMKIGETAIKIIKKYKTENPEPEDLIFPAIKQTNFHSLSDIEKDRIITSANRLCSTHLDNIGKEIKLPFKLTYHLSRHTFATMALNKGMRIEHVSKLMDHAKISTTQIYAKIIDEELDKAVDTFVI</sequence>
<dbReference type="KEGG" id="ctak:4412677_00075"/>
<dbReference type="EMBL" id="LT906465">
    <property type="protein sequence ID" value="SNV31896.1"/>
    <property type="molecule type" value="Genomic_DNA"/>
</dbReference>
<evidence type="ECO:0000256" key="2">
    <source>
        <dbReference type="ARBA" id="ARBA00022908"/>
    </source>
</evidence>
<reference evidence="8 9" key="1">
    <citation type="submission" date="2017-06" db="EMBL/GenBank/DDBJ databases">
        <authorList>
            <consortium name="Pathogen Informatics"/>
        </authorList>
    </citation>
    <scope>NUCLEOTIDE SEQUENCE [LARGE SCALE GENOMIC DNA]</scope>
    <source>
        <strain evidence="8 9">NCTC13490</strain>
    </source>
</reference>
<comment type="similarity">
    <text evidence="1">Belongs to the 'phage' integrase family.</text>
</comment>
<evidence type="ECO:0000259" key="6">
    <source>
        <dbReference type="PROSITE" id="PS51898"/>
    </source>
</evidence>
<evidence type="ECO:0000259" key="7">
    <source>
        <dbReference type="PROSITE" id="PS51900"/>
    </source>
</evidence>
<accession>A0A239WCU1</accession>
<keyword evidence="9" id="KW-1185">Reference proteome</keyword>
<dbReference type="RefSeq" id="WP_095069315.1">
    <property type="nucleotide sequence ID" value="NZ_LT906465.1"/>
</dbReference>
<evidence type="ECO:0000256" key="5">
    <source>
        <dbReference type="PROSITE-ProRule" id="PRU01248"/>
    </source>
</evidence>
<dbReference type="Gene3D" id="1.10.150.130">
    <property type="match status" value="1"/>
</dbReference>
<protein>
    <submittedName>
        <fullName evidence="8">Tyrosine recombinase XerC</fullName>
    </submittedName>
</protein>
<dbReference type="PANTHER" id="PTHR30349:SF64">
    <property type="entry name" value="PROPHAGE INTEGRASE INTD-RELATED"/>
    <property type="match status" value="1"/>
</dbReference>
<dbReference type="Pfam" id="PF00589">
    <property type="entry name" value="Phage_integrase"/>
    <property type="match status" value="1"/>
</dbReference>
<dbReference type="AlphaFoldDB" id="A0A239WCU1"/>
<dbReference type="CDD" id="cd01185">
    <property type="entry name" value="INTN1_C_like"/>
    <property type="match status" value="1"/>
</dbReference>
<dbReference type="InterPro" id="IPR035386">
    <property type="entry name" value="Arm-DNA-bind_5"/>
</dbReference>
<dbReference type="InterPro" id="IPR013762">
    <property type="entry name" value="Integrase-like_cat_sf"/>
</dbReference>
<gene>
    <name evidence="8" type="primary">xerC_1</name>
    <name evidence="8" type="ORF">SAMEA4412677_00075</name>
</gene>
<dbReference type="PROSITE" id="PS51898">
    <property type="entry name" value="TYR_RECOMBINASE"/>
    <property type="match status" value="1"/>
</dbReference>
<feature type="domain" description="Core-binding (CB)" evidence="7">
    <location>
        <begin position="102"/>
        <end position="186"/>
    </location>
</feature>
<dbReference type="GO" id="GO:0003677">
    <property type="term" value="F:DNA binding"/>
    <property type="evidence" value="ECO:0007669"/>
    <property type="project" value="UniProtKB-UniRule"/>
</dbReference>
<dbReference type="InterPro" id="IPR050090">
    <property type="entry name" value="Tyrosine_recombinase_XerCD"/>
</dbReference>
<name>A0A239WCU1_9FLAO</name>
<dbReference type="InterPro" id="IPR010998">
    <property type="entry name" value="Integrase_recombinase_N"/>
</dbReference>